<dbReference type="InterPro" id="IPR012675">
    <property type="entry name" value="Beta-grasp_dom_sf"/>
</dbReference>
<reference evidence="1 2" key="1">
    <citation type="submission" date="2017-07" db="EMBL/GenBank/DDBJ databases">
        <title>Draft Genome Sequences of Select Purple Nonsulfur Bacteria.</title>
        <authorList>
            <person name="Lasarre B."/>
            <person name="Mckinlay J.B."/>
        </authorList>
    </citation>
    <scope>NUCLEOTIDE SEQUENCE [LARGE SCALE GENOMIC DNA]</scope>
    <source>
        <strain evidence="1 2">DSM 5909</strain>
    </source>
</reference>
<dbReference type="AlphaFoldDB" id="A0A327KMY6"/>
<dbReference type="InterPro" id="IPR003749">
    <property type="entry name" value="ThiS/MoaD-like"/>
</dbReference>
<evidence type="ECO:0000313" key="1">
    <source>
        <dbReference type="EMBL" id="RAI39711.1"/>
    </source>
</evidence>
<protein>
    <submittedName>
        <fullName evidence="1">Molybdopterin converting factor subunit 1</fullName>
    </submittedName>
</protein>
<dbReference type="NCBIfam" id="TIGR01682">
    <property type="entry name" value="moaD"/>
    <property type="match status" value="1"/>
</dbReference>
<dbReference type="RefSeq" id="WP_111421772.1">
    <property type="nucleotide sequence ID" value="NZ_NPEX01000271.1"/>
</dbReference>
<dbReference type="InterPro" id="IPR016155">
    <property type="entry name" value="Mopterin_synth/thiamin_S_b"/>
</dbReference>
<dbReference type="Proteomes" id="UP000249130">
    <property type="component" value="Unassembled WGS sequence"/>
</dbReference>
<organism evidence="1 2">
    <name type="scientific">Rhodoplanes roseus</name>
    <dbReference type="NCBI Taxonomy" id="29409"/>
    <lineage>
        <taxon>Bacteria</taxon>
        <taxon>Pseudomonadati</taxon>
        <taxon>Pseudomonadota</taxon>
        <taxon>Alphaproteobacteria</taxon>
        <taxon>Hyphomicrobiales</taxon>
        <taxon>Nitrobacteraceae</taxon>
        <taxon>Rhodoplanes</taxon>
    </lineage>
</organism>
<dbReference type="OrthoDB" id="9800712at2"/>
<dbReference type="Pfam" id="PF02597">
    <property type="entry name" value="ThiS"/>
    <property type="match status" value="1"/>
</dbReference>
<proteinExistence type="predicted"/>
<keyword evidence="2" id="KW-1185">Reference proteome</keyword>
<name>A0A327KMY6_9BRAD</name>
<evidence type="ECO:0000313" key="2">
    <source>
        <dbReference type="Proteomes" id="UP000249130"/>
    </source>
</evidence>
<sequence length="83" mass="9141">MKVLYFAWVRERVGKAEEEIAPPEGVGTVAELMDWLAGRGEEYAHAFENRRVIRAALDQAHAKPDTAIAGAREIAFFPPMTGG</sequence>
<dbReference type="EMBL" id="NPEX01000271">
    <property type="protein sequence ID" value="RAI39711.1"/>
    <property type="molecule type" value="Genomic_DNA"/>
</dbReference>
<dbReference type="CDD" id="cd00754">
    <property type="entry name" value="Ubl_MoaD"/>
    <property type="match status" value="1"/>
</dbReference>
<dbReference type="Gene3D" id="3.10.20.30">
    <property type="match status" value="1"/>
</dbReference>
<dbReference type="SUPFAM" id="SSF54285">
    <property type="entry name" value="MoaD/ThiS"/>
    <property type="match status" value="1"/>
</dbReference>
<accession>A0A327KMY6</accession>
<gene>
    <name evidence="1" type="primary">moaD</name>
    <name evidence="1" type="ORF">CH341_25280</name>
</gene>
<comment type="caution">
    <text evidence="1">The sequence shown here is derived from an EMBL/GenBank/DDBJ whole genome shotgun (WGS) entry which is preliminary data.</text>
</comment>